<dbReference type="EMBL" id="LXJU01000008">
    <property type="protein sequence ID" value="OGE53428.1"/>
    <property type="molecule type" value="Genomic_DNA"/>
</dbReference>
<reference evidence="1 2" key="1">
    <citation type="journal article" date="2016" name="Sci. Rep.">
        <title>Penicillium arizonense, a new, genome sequenced fungal species, reveals a high chemical diversity in secreted metabolites.</title>
        <authorList>
            <person name="Grijseels S."/>
            <person name="Nielsen J.C."/>
            <person name="Randelovic M."/>
            <person name="Nielsen J."/>
            <person name="Nielsen K.F."/>
            <person name="Workman M."/>
            <person name="Frisvad J.C."/>
        </authorList>
    </citation>
    <scope>NUCLEOTIDE SEQUENCE [LARGE SCALE GENOMIC DNA]</scope>
    <source>
        <strain evidence="1 2">CBS 141311</strain>
    </source>
</reference>
<sequence length="178" mass="20204">MFWISLFSRKDSHFDQSLVEKLSQDVGALRTLSIFKPDFPVSPQSLLMAAKGANAMEAVLCVCKMNAVITADIIEALLDSEDFNVLRLLFGRHRSRFPITDMVLIRAALYQYPFMALEMRNSADLQIIWGNVWQSDCSETKLDASEVLTKHATLQVTESMMERIWTSGQFMAKTTLMI</sequence>
<dbReference type="RefSeq" id="XP_022488866.1">
    <property type="nucleotide sequence ID" value="XM_022631351.1"/>
</dbReference>
<name>A0A1F5LJP0_PENAI</name>
<dbReference type="GeneID" id="34576085"/>
<evidence type="ECO:0008006" key="3">
    <source>
        <dbReference type="Google" id="ProtNLM"/>
    </source>
</evidence>
<dbReference type="Proteomes" id="UP000177622">
    <property type="component" value="Unassembled WGS sequence"/>
</dbReference>
<gene>
    <name evidence="1" type="ORF">PENARI_c008G02459</name>
</gene>
<accession>A0A1F5LJP0</accession>
<dbReference type="AlphaFoldDB" id="A0A1F5LJP0"/>
<keyword evidence="2" id="KW-1185">Reference proteome</keyword>
<comment type="caution">
    <text evidence="1">The sequence shown here is derived from an EMBL/GenBank/DDBJ whole genome shotgun (WGS) entry which is preliminary data.</text>
</comment>
<evidence type="ECO:0000313" key="1">
    <source>
        <dbReference type="EMBL" id="OGE53428.1"/>
    </source>
</evidence>
<organism evidence="1 2">
    <name type="scientific">Penicillium arizonense</name>
    <dbReference type="NCBI Taxonomy" id="1835702"/>
    <lineage>
        <taxon>Eukaryota</taxon>
        <taxon>Fungi</taxon>
        <taxon>Dikarya</taxon>
        <taxon>Ascomycota</taxon>
        <taxon>Pezizomycotina</taxon>
        <taxon>Eurotiomycetes</taxon>
        <taxon>Eurotiomycetidae</taxon>
        <taxon>Eurotiales</taxon>
        <taxon>Aspergillaceae</taxon>
        <taxon>Penicillium</taxon>
    </lineage>
</organism>
<protein>
    <recommendedName>
        <fullName evidence="3">BTB domain-containing protein</fullName>
    </recommendedName>
</protein>
<proteinExistence type="predicted"/>
<dbReference type="STRING" id="1835702.A0A1F5LJP0"/>
<dbReference type="OrthoDB" id="1577640at2759"/>
<evidence type="ECO:0000313" key="2">
    <source>
        <dbReference type="Proteomes" id="UP000177622"/>
    </source>
</evidence>